<protein>
    <submittedName>
        <fullName evidence="1">Uncharacterized protein</fullName>
    </submittedName>
</protein>
<dbReference type="EMBL" id="FOJG01000002">
    <property type="protein sequence ID" value="SEW51596.1"/>
    <property type="molecule type" value="Genomic_DNA"/>
</dbReference>
<gene>
    <name evidence="1" type="ORF">SAMN04488122_4356</name>
</gene>
<sequence>MNKIDLALRIGPNIGELQEGNSDIFIHAPPKGIDEGNKIFKPYKRFVCDLFVLIKYLA</sequence>
<name>A0A1I0S7D5_9BACT</name>
<evidence type="ECO:0000313" key="1">
    <source>
        <dbReference type="EMBL" id="SEW51596.1"/>
    </source>
</evidence>
<dbReference type="AlphaFoldDB" id="A0A1I0S7D5"/>
<keyword evidence="2" id="KW-1185">Reference proteome</keyword>
<dbReference type="Proteomes" id="UP000199310">
    <property type="component" value="Unassembled WGS sequence"/>
</dbReference>
<reference evidence="2" key="1">
    <citation type="submission" date="2016-10" db="EMBL/GenBank/DDBJ databases">
        <authorList>
            <person name="Varghese N."/>
            <person name="Submissions S."/>
        </authorList>
    </citation>
    <scope>NUCLEOTIDE SEQUENCE [LARGE SCALE GENOMIC DNA]</scope>
    <source>
        <strain evidence="2">DSM 3695</strain>
    </source>
</reference>
<proteinExistence type="predicted"/>
<accession>A0A1I0S7D5</accession>
<evidence type="ECO:0000313" key="2">
    <source>
        <dbReference type="Proteomes" id="UP000199310"/>
    </source>
</evidence>
<organism evidence="1 2">
    <name type="scientific">Chitinophaga arvensicola</name>
    <dbReference type="NCBI Taxonomy" id="29529"/>
    <lineage>
        <taxon>Bacteria</taxon>
        <taxon>Pseudomonadati</taxon>
        <taxon>Bacteroidota</taxon>
        <taxon>Chitinophagia</taxon>
        <taxon>Chitinophagales</taxon>
        <taxon>Chitinophagaceae</taxon>
        <taxon>Chitinophaga</taxon>
    </lineage>
</organism>